<keyword evidence="1" id="KW-0812">Transmembrane</keyword>
<dbReference type="Proteomes" id="UP000320791">
    <property type="component" value="Unassembled WGS sequence"/>
</dbReference>
<comment type="caution">
    <text evidence="2">The sequence shown here is derived from an EMBL/GenBank/DDBJ whole genome shotgun (WGS) entry which is preliminary data.</text>
</comment>
<gene>
    <name evidence="2" type="ORF">FRX94_00715</name>
</gene>
<dbReference type="OrthoDB" id="4412029at2"/>
<evidence type="ECO:0000256" key="1">
    <source>
        <dbReference type="SAM" id="Phobius"/>
    </source>
</evidence>
<keyword evidence="3" id="KW-1185">Reference proteome</keyword>
<protein>
    <submittedName>
        <fullName evidence="2">Uncharacterized protein</fullName>
    </submittedName>
</protein>
<dbReference type="EMBL" id="VOHM01000001">
    <property type="protein sequence ID" value="TWT29077.1"/>
    <property type="molecule type" value="Genomic_DNA"/>
</dbReference>
<feature type="transmembrane region" description="Helical" evidence="1">
    <location>
        <begin position="133"/>
        <end position="155"/>
    </location>
</feature>
<dbReference type="Pfam" id="PF20381">
    <property type="entry name" value="Rv1476"/>
    <property type="match status" value="1"/>
</dbReference>
<evidence type="ECO:0000313" key="2">
    <source>
        <dbReference type="EMBL" id="TWT29077.1"/>
    </source>
</evidence>
<dbReference type="InterPro" id="IPR046498">
    <property type="entry name" value="Rv1476-like"/>
</dbReference>
<evidence type="ECO:0000313" key="3">
    <source>
        <dbReference type="Proteomes" id="UP000320791"/>
    </source>
</evidence>
<accession>A0A5C5UTV2</accession>
<dbReference type="RefSeq" id="WP_146323193.1">
    <property type="nucleotide sequence ID" value="NZ_BAABLR010000076.1"/>
</dbReference>
<name>A0A5C5UTV2_9CORY</name>
<sequence>MTPSEENLQRLAEDLKDDSVAVGQLGEQYPDLEGYLHEVVKEAAENGRGDYAFVVLDEMPAVPTDMRNIAQELLNMTDVDTVVLRTPVYGTIVSNEHSRAEIEAAEIVIFQDNDYVASFRWLTETLGQDPVSWGWVNAAIFAAVVAVAVFAALSFRPVKREELT</sequence>
<reference evidence="2 3" key="1">
    <citation type="submission" date="2019-08" db="EMBL/GenBank/DDBJ databases">
        <authorList>
            <person name="Lei W."/>
        </authorList>
    </citation>
    <scope>NUCLEOTIDE SEQUENCE [LARGE SCALE GENOMIC DNA]</scope>
    <source>
        <strain evidence="2 3">CCUG 58627</strain>
    </source>
</reference>
<keyword evidence="1" id="KW-0472">Membrane</keyword>
<dbReference type="AlphaFoldDB" id="A0A5C5UTV2"/>
<keyword evidence="1" id="KW-1133">Transmembrane helix</keyword>
<proteinExistence type="predicted"/>
<organism evidence="2 3">
    <name type="scientific">Corynebacterium canis</name>
    <dbReference type="NCBI Taxonomy" id="679663"/>
    <lineage>
        <taxon>Bacteria</taxon>
        <taxon>Bacillati</taxon>
        <taxon>Actinomycetota</taxon>
        <taxon>Actinomycetes</taxon>
        <taxon>Mycobacteriales</taxon>
        <taxon>Corynebacteriaceae</taxon>
        <taxon>Corynebacterium</taxon>
    </lineage>
</organism>